<protein>
    <recommendedName>
        <fullName evidence="1">Carrier domain-containing protein</fullName>
    </recommendedName>
</protein>
<dbReference type="Pfam" id="PF00550">
    <property type="entry name" value="PP-binding"/>
    <property type="match status" value="1"/>
</dbReference>
<dbReference type="InParanoid" id="E8MXE7"/>
<dbReference type="Proteomes" id="UP000008922">
    <property type="component" value="Chromosome"/>
</dbReference>
<dbReference type="PROSITE" id="PS50075">
    <property type="entry name" value="CARRIER"/>
    <property type="match status" value="1"/>
</dbReference>
<dbReference type="EMBL" id="AP012029">
    <property type="protein sequence ID" value="BAJ64028.1"/>
    <property type="molecule type" value="Genomic_DNA"/>
</dbReference>
<feature type="domain" description="Carrier" evidence="1">
    <location>
        <begin position="1"/>
        <end position="81"/>
    </location>
</feature>
<dbReference type="AlphaFoldDB" id="E8MXE7"/>
<evidence type="ECO:0000313" key="2">
    <source>
        <dbReference type="EMBL" id="BAJ64028.1"/>
    </source>
</evidence>
<dbReference type="InterPro" id="IPR009081">
    <property type="entry name" value="PP-bd_ACP"/>
</dbReference>
<accession>E8MXE7</accession>
<keyword evidence="3" id="KW-1185">Reference proteome</keyword>
<dbReference type="InterPro" id="IPR036736">
    <property type="entry name" value="ACP-like_sf"/>
</dbReference>
<dbReference type="RefSeq" id="WP_013560399.1">
    <property type="nucleotide sequence ID" value="NC_014960.1"/>
</dbReference>
<dbReference type="KEGG" id="atm:ANT_20020"/>
<dbReference type="HOGENOM" id="CLU_108696_16_0_0"/>
<organism evidence="2 3">
    <name type="scientific">Anaerolinea thermophila (strain DSM 14523 / JCM 11388 / NBRC 100420 / UNI-1)</name>
    <dbReference type="NCBI Taxonomy" id="926569"/>
    <lineage>
        <taxon>Bacteria</taxon>
        <taxon>Bacillati</taxon>
        <taxon>Chloroflexota</taxon>
        <taxon>Anaerolineae</taxon>
        <taxon>Anaerolineales</taxon>
        <taxon>Anaerolineaceae</taxon>
        <taxon>Anaerolinea</taxon>
    </lineage>
</organism>
<proteinExistence type="predicted"/>
<sequence length="87" mass="9953">MNSIEDLIRTYIAQNILFSSNGFPYPDDASFLENGIVDSMNVLEIVMFVEEKFGIKVEDAEIIPENFDSVTQLASYIRKKQTLMLNQ</sequence>
<name>E8MXE7_ANATU</name>
<reference evidence="2 3" key="1">
    <citation type="submission" date="2010-12" db="EMBL/GenBank/DDBJ databases">
        <title>Whole genome sequence of Anaerolinea thermophila UNI-1.</title>
        <authorList>
            <person name="Narita-Yamada S."/>
            <person name="Kishi E."/>
            <person name="Watanabe Y."/>
            <person name="Takasaki K."/>
            <person name="Ankai A."/>
            <person name="Oguchi A."/>
            <person name="Fukui S."/>
            <person name="Takahashi M."/>
            <person name="Yashiro I."/>
            <person name="Hosoyama A."/>
            <person name="Sekiguchi Y."/>
            <person name="Hanada S."/>
            <person name="Fujita N."/>
        </authorList>
    </citation>
    <scope>NUCLEOTIDE SEQUENCE [LARGE SCALE GENOMIC DNA]</scope>
    <source>
        <strain evidence="3">DSM 14523 / JCM 11388 / NBRC 100420 / UNI-1</strain>
    </source>
</reference>
<dbReference type="eggNOG" id="COG0236">
    <property type="taxonomic scope" value="Bacteria"/>
</dbReference>
<evidence type="ECO:0000259" key="1">
    <source>
        <dbReference type="PROSITE" id="PS50075"/>
    </source>
</evidence>
<gene>
    <name evidence="2" type="ordered locus">ANT_20020</name>
</gene>
<dbReference type="Gene3D" id="1.10.1200.10">
    <property type="entry name" value="ACP-like"/>
    <property type="match status" value="1"/>
</dbReference>
<dbReference type="STRING" id="926569.ANT_20020"/>
<dbReference type="SUPFAM" id="SSF47336">
    <property type="entry name" value="ACP-like"/>
    <property type="match status" value="1"/>
</dbReference>
<dbReference type="OrthoDB" id="2625323at2"/>
<evidence type="ECO:0000313" key="3">
    <source>
        <dbReference type="Proteomes" id="UP000008922"/>
    </source>
</evidence>